<proteinExistence type="predicted"/>
<dbReference type="OrthoDB" id="9775391at2"/>
<dbReference type="EMBL" id="SMZJ02000002">
    <property type="protein sequence ID" value="TWO33888.1"/>
    <property type="molecule type" value="Genomic_DNA"/>
</dbReference>
<dbReference type="SFLD" id="SFLDS00001">
    <property type="entry name" value="Enolase"/>
    <property type="match status" value="1"/>
</dbReference>
<organism evidence="5 6">
    <name type="scientific">Seonamhaeicola sediminis</name>
    <dbReference type="NCBI Taxonomy" id="2528206"/>
    <lineage>
        <taxon>Bacteria</taxon>
        <taxon>Pseudomonadati</taxon>
        <taxon>Bacteroidota</taxon>
        <taxon>Flavobacteriia</taxon>
        <taxon>Flavobacteriales</taxon>
        <taxon>Flavobacteriaceae</taxon>
    </lineage>
</organism>
<dbReference type="Gene3D" id="3.30.390.10">
    <property type="entry name" value="Enolase-like, N-terminal domain"/>
    <property type="match status" value="1"/>
</dbReference>
<dbReference type="RefSeq" id="WP_133355788.1">
    <property type="nucleotide sequence ID" value="NZ_SMZJ02000002.1"/>
</dbReference>
<evidence type="ECO:0000256" key="1">
    <source>
        <dbReference type="ARBA" id="ARBA00001946"/>
    </source>
</evidence>
<dbReference type="SMART" id="SM00922">
    <property type="entry name" value="MR_MLE"/>
    <property type="match status" value="1"/>
</dbReference>
<dbReference type="PANTHER" id="PTHR13794">
    <property type="entry name" value="ENOLASE SUPERFAMILY, MANDELATE RACEMASE"/>
    <property type="match status" value="1"/>
</dbReference>
<keyword evidence="6" id="KW-1185">Reference proteome</keyword>
<accession>A0A562YH48</accession>
<dbReference type="SUPFAM" id="SSF51604">
    <property type="entry name" value="Enolase C-terminal domain-like"/>
    <property type="match status" value="1"/>
</dbReference>
<evidence type="ECO:0000313" key="5">
    <source>
        <dbReference type="EMBL" id="TWO33888.1"/>
    </source>
</evidence>
<reference evidence="5 6" key="1">
    <citation type="submission" date="2019-03" db="EMBL/GenBank/DDBJ databases">
        <authorList>
            <person name="Zhong Y.L."/>
        </authorList>
    </citation>
    <scope>NUCLEOTIDE SEQUENCE [LARGE SCALE GENOMIC DNA]</scope>
    <source>
        <strain evidence="5 6">W255</strain>
    </source>
</reference>
<dbReference type="GO" id="GO:0016836">
    <property type="term" value="F:hydro-lyase activity"/>
    <property type="evidence" value="ECO:0007669"/>
    <property type="project" value="TreeGrafter"/>
</dbReference>
<comment type="cofactor">
    <cofactor evidence="1">
        <name>Mg(2+)</name>
        <dbReference type="ChEBI" id="CHEBI:18420"/>
    </cofactor>
</comment>
<protein>
    <submittedName>
        <fullName evidence="5">Mandelate racemase/muconate lactonizing enzyme family protein</fullName>
    </submittedName>
</protein>
<dbReference type="PANTHER" id="PTHR13794:SF58">
    <property type="entry name" value="MITOCHONDRIAL ENOLASE SUPERFAMILY MEMBER 1"/>
    <property type="match status" value="1"/>
</dbReference>
<dbReference type="SUPFAM" id="SSF54826">
    <property type="entry name" value="Enolase N-terminal domain-like"/>
    <property type="match status" value="1"/>
</dbReference>
<keyword evidence="2" id="KW-0479">Metal-binding</keyword>
<dbReference type="InterPro" id="IPR013342">
    <property type="entry name" value="Mandelate_racemase_C"/>
</dbReference>
<comment type="caution">
    <text evidence="5">The sequence shown here is derived from an EMBL/GenBank/DDBJ whole genome shotgun (WGS) entry which is preliminary data.</text>
</comment>
<gene>
    <name evidence="5" type="ORF">E1J38_003695</name>
</gene>
<sequence>MQINRRKFLKNTVLSGAAATLFPVTSCKSDTREKQITITTDYSAIDQALSKPVLKRNLFSTPVIIETIELLRDRDNFICRTRSKDGAIGISVGHPFYSKIGYPLFNAIKRHFIGKDARDLDTLIYNAAVTNYRLHGIALNVQMATLEFAILDMLGNIANKSVGQLIGDIHNKEVSIYLGTRINELRNKEPEESLELMYKDWEETKAKAIKIRAGYGHNVGNDKDNAPGRTEKLVKLAREKFGEDMNLMIDGNGTYSVNGALKLGKLLEDYNYYFYEEPLPYEWYEEQKQVQEALTIPMAGGEQESRLHTFRWLIANDVFQVVQPDIFYFGGMIRTKQVSRMAHVMGQTIAPHMSNGGLGYLYMLHMVSACQNAAEFHEFKMFATKDANGSIIPVESKSEPFKSVNGVISVPIGSGLGINIDPDYIKTHKVM</sequence>
<evidence type="ECO:0000256" key="3">
    <source>
        <dbReference type="ARBA" id="ARBA00022842"/>
    </source>
</evidence>
<dbReference type="InterPro" id="IPR046945">
    <property type="entry name" value="RHMD-like"/>
</dbReference>
<evidence type="ECO:0000259" key="4">
    <source>
        <dbReference type="SMART" id="SM00922"/>
    </source>
</evidence>
<name>A0A562YH48_9FLAO</name>
<dbReference type="GO" id="GO:0016052">
    <property type="term" value="P:carbohydrate catabolic process"/>
    <property type="evidence" value="ECO:0007669"/>
    <property type="project" value="TreeGrafter"/>
</dbReference>
<evidence type="ECO:0000313" key="6">
    <source>
        <dbReference type="Proteomes" id="UP000295814"/>
    </source>
</evidence>
<dbReference type="Pfam" id="PF13378">
    <property type="entry name" value="MR_MLE_C"/>
    <property type="match status" value="1"/>
</dbReference>
<dbReference type="InterPro" id="IPR036849">
    <property type="entry name" value="Enolase-like_C_sf"/>
</dbReference>
<reference evidence="5 6" key="2">
    <citation type="submission" date="2019-07" db="EMBL/GenBank/DDBJ databases">
        <title>Seonamhaeicola sp. W255 draft genome.</title>
        <authorList>
            <person name="Zhang X.-Y."/>
            <person name="Zhang R."/>
            <person name="Zhong Y.-L."/>
            <person name="Du Z.-J."/>
        </authorList>
    </citation>
    <scope>NUCLEOTIDE SEQUENCE [LARGE SCALE GENOMIC DNA]</scope>
    <source>
        <strain evidence="5 6">W255</strain>
    </source>
</reference>
<feature type="domain" description="Mandelate racemase/muconate lactonizing enzyme C-terminal" evidence="4">
    <location>
        <begin position="194"/>
        <end position="297"/>
    </location>
</feature>
<dbReference type="InterPro" id="IPR029065">
    <property type="entry name" value="Enolase_C-like"/>
</dbReference>
<dbReference type="AlphaFoldDB" id="A0A562YH48"/>
<dbReference type="CDD" id="cd03316">
    <property type="entry name" value="MR_like"/>
    <property type="match status" value="1"/>
</dbReference>
<dbReference type="GO" id="GO:0000287">
    <property type="term" value="F:magnesium ion binding"/>
    <property type="evidence" value="ECO:0007669"/>
    <property type="project" value="TreeGrafter"/>
</dbReference>
<evidence type="ECO:0000256" key="2">
    <source>
        <dbReference type="ARBA" id="ARBA00022723"/>
    </source>
</evidence>
<dbReference type="GO" id="GO:0016854">
    <property type="term" value="F:racemase and epimerase activity"/>
    <property type="evidence" value="ECO:0007669"/>
    <property type="project" value="UniProtKB-ARBA"/>
</dbReference>
<dbReference type="InterPro" id="IPR029017">
    <property type="entry name" value="Enolase-like_N"/>
</dbReference>
<dbReference type="Gene3D" id="3.20.20.120">
    <property type="entry name" value="Enolase-like C-terminal domain"/>
    <property type="match status" value="1"/>
</dbReference>
<keyword evidence="3" id="KW-0460">Magnesium</keyword>
<dbReference type="Proteomes" id="UP000295814">
    <property type="component" value="Unassembled WGS sequence"/>
</dbReference>